<dbReference type="GO" id="GO:0008137">
    <property type="term" value="F:NADH dehydrogenase (ubiquinone) activity"/>
    <property type="evidence" value="ECO:0007669"/>
    <property type="project" value="UniProtKB-EC"/>
</dbReference>
<keyword evidence="5" id="KW-0813">Transport</keyword>
<comment type="similarity">
    <text evidence="2">Belongs to the complex I subunit 6 family.</text>
</comment>
<feature type="transmembrane region" description="Helical" evidence="16">
    <location>
        <begin position="85"/>
        <end position="103"/>
    </location>
</feature>
<keyword evidence="9" id="KW-0249">Electron transport</keyword>
<reference evidence="17" key="1">
    <citation type="submission" date="2013-01" db="EMBL/GenBank/DDBJ databases">
        <authorList>
            <person name="Cao S.S."/>
            <person name="Du Y.Z."/>
        </authorList>
    </citation>
    <scope>NUCLEOTIDE SEQUENCE</scope>
</reference>
<evidence type="ECO:0000256" key="4">
    <source>
        <dbReference type="ARBA" id="ARBA00021095"/>
    </source>
</evidence>
<accession>R4J2D7</accession>
<keyword evidence="10 16" id="KW-1133">Transmembrane helix</keyword>
<feature type="transmembrane region" description="Helical" evidence="16">
    <location>
        <begin position="52"/>
        <end position="73"/>
    </location>
</feature>
<protein>
    <recommendedName>
        <fullName evidence="4">NADH-ubiquinone oxidoreductase chain 6</fullName>
        <ecNumber evidence="3">7.1.1.2</ecNumber>
    </recommendedName>
    <alternativeName>
        <fullName evidence="14">NADH dehydrogenase subunit 6</fullName>
    </alternativeName>
</protein>
<evidence type="ECO:0000256" key="15">
    <source>
        <dbReference type="ARBA" id="ARBA00049551"/>
    </source>
</evidence>
<evidence type="ECO:0000256" key="9">
    <source>
        <dbReference type="ARBA" id="ARBA00022982"/>
    </source>
</evidence>
<evidence type="ECO:0000256" key="8">
    <source>
        <dbReference type="ARBA" id="ARBA00022967"/>
    </source>
</evidence>
<comment type="subcellular location">
    <subcellularLocation>
        <location evidence="1">Mitochondrion membrane</location>
        <topology evidence="1">Multi-pass membrane protein</topology>
    </subcellularLocation>
</comment>
<keyword evidence="8" id="KW-1278">Translocase</keyword>
<geneLocation type="mitochondrion" evidence="17"/>
<name>R4J2D7_9NEOP</name>
<dbReference type="GO" id="GO:0031966">
    <property type="term" value="C:mitochondrial membrane"/>
    <property type="evidence" value="ECO:0007669"/>
    <property type="project" value="UniProtKB-SubCell"/>
</dbReference>
<evidence type="ECO:0000256" key="14">
    <source>
        <dbReference type="ARBA" id="ARBA00031019"/>
    </source>
</evidence>
<dbReference type="EC" id="7.1.1.2" evidence="3"/>
<keyword evidence="13 16" id="KW-0472">Membrane</keyword>
<dbReference type="PANTHER" id="PTHR11435">
    <property type="entry name" value="NADH UBIQUINONE OXIDOREDUCTASE SUBUNIT ND6"/>
    <property type="match status" value="1"/>
</dbReference>
<dbReference type="PANTHER" id="PTHR11435:SF1">
    <property type="entry name" value="NADH-UBIQUINONE OXIDOREDUCTASE CHAIN 6"/>
    <property type="match status" value="1"/>
</dbReference>
<evidence type="ECO:0000256" key="2">
    <source>
        <dbReference type="ARBA" id="ARBA00005698"/>
    </source>
</evidence>
<evidence type="ECO:0000256" key="13">
    <source>
        <dbReference type="ARBA" id="ARBA00023136"/>
    </source>
</evidence>
<sequence length="177" mass="21053">MIKMILSMMMINLSILMMFLKTPLSMGLIILTQTLLMCLIAGMINSTYWFSYILFITFLGGLLVLFIYVASVASNNMFKLSSNMILFLLLMVMISTLISYFLYNLYWMNFYIMNLDMNLKMNMFMFLNYEYKMNLYKLLNYYFFMMMSLLIIYLFIALICVVKITYIFFGPLRSSSY</sequence>
<organism evidence="17">
    <name type="scientific">Scirpophaga incertulas</name>
    <dbReference type="NCBI Taxonomy" id="72366"/>
    <lineage>
        <taxon>Eukaryota</taxon>
        <taxon>Metazoa</taxon>
        <taxon>Ecdysozoa</taxon>
        <taxon>Arthropoda</taxon>
        <taxon>Hexapoda</taxon>
        <taxon>Insecta</taxon>
        <taxon>Pterygota</taxon>
        <taxon>Neoptera</taxon>
        <taxon>Endopterygota</taxon>
        <taxon>Lepidoptera</taxon>
        <taxon>Glossata</taxon>
        <taxon>Ditrysia</taxon>
        <taxon>Pyraloidea</taxon>
        <taxon>Crambidae</taxon>
        <taxon>Schoenobiinae</taxon>
        <taxon>Scirpophaga</taxon>
    </lineage>
</organism>
<evidence type="ECO:0000256" key="16">
    <source>
        <dbReference type="SAM" id="Phobius"/>
    </source>
</evidence>
<dbReference type="EMBL" id="KC493629">
    <property type="protein sequence ID" value="AGG84307.1"/>
    <property type="molecule type" value="Genomic_DNA"/>
</dbReference>
<evidence type="ECO:0000256" key="6">
    <source>
        <dbReference type="ARBA" id="ARBA00022660"/>
    </source>
</evidence>
<keyword evidence="12 17" id="KW-0496">Mitochondrion</keyword>
<keyword evidence="6" id="KW-0679">Respiratory chain</keyword>
<evidence type="ECO:0000256" key="11">
    <source>
        <dbReference type="ARBA" id="ARBA00023027"/>
    </source>
</evidence>
<gene>
    <name evidence="17" type="primary">ND6</name>
</gene>
<dbReference type="InterPro" id="IPR050269">
    <property type="entry name" value="ComplexI_Subunit6"/>
</dbReference>
<evidence type="ECO:0000256" key="12">
    <source>
        <dbReference type="ARBA" id="ARBA00023128"/>
    </source>
</evidence>
<dbReference type="AlphaFoldDB" id="R4J2D7"/>
<evidence type="ECO:0000256" key="7">
    <source>
        <dbReference type="ARBA" id="ARBA00022692"/>
    </source>
</evidence>
<comment type="catalytic activity">
    <reaction evidence="15">
        <text>a ubiquinone + NADH + 5 H(+)(in) = a ubiquinol + NAD(+) + 4 H(+)(out)</text>
        <dbReference type="Rhea" id="RHEA:29091"/>
        <dbReference type="Rhea" id="RHEA-COMP:9565"/>
        <dbReference type="Rhea" id="RHEA-COMP:9566"/>
        <dbReference type="ChEBI" id="CHEBI:15378"/>
        <dbReference type="ChEBI" id="CHEBI:16389"/>
        <dbReference type="ChEBI" id="CHEBI:17976"/>
        <dbReference type="ChEBI" id="CHEBI:57540"/>
        <dbReference type="ChEBI" id="CHEBI:57945"/>
        <dbReference type="EC" id="7.1.1.2"/>
    </reaction>
</comment>
<evidence type="ECO:0000256" key="10">
    <source>
        <dbReference type="ARBA" id="ARBA00022989"/>
    </source>
</evidence>
<keyword evidence="11" id="KW-0520">NAD</keyword>
<evidence type="ECO:0000256" key="3">
    <source>
        <dbReference type="ARBA" id="ARBA00012944"/>
    </source>
</evidence>
<evidence type="ECO:0000256" key="5">
    <source>
        <dbReference type="ARBA" id="ARBA00022448"/>
    </source>
</evidence>
<reference evidence="17" key="2">
    <citation type="journal article" date="2014" name="Gene">
        <title>Characterization of the complete mitochondrial genome of Tryporyza incertulas, in comparison with seven other Pyraloidea moths.</title>
        <authorList>
            <person name="Shuang-Shuang C."/>
            <person name="Wei-Wei Y."/>
            <person name="Meng S."/>
            <person name="Yu-Zhou D."/>
        </authorList>
    </citation>
    <scope>NUCLEOTIDE SEQUENCE</scope>
</reference>
<proteinExistence type="inferred from homology"/>
<evidence type="ECO:0000256" key="1">
    <source>
        <dbReference type="ARBA" id="ARBA00004225"/>
    </source>
</evidence>
<evidence type="ECO:0000313" key="17">
    <source>
        <dbReference type="EMBL" id="AGG84307.1"/>
    </source>
</evidence>
<feature type="transmembrane region" description="Helical" evidence="16">
    <location>
        <begin position="141"/>
        <end position="169"/>
    </location>
</feature>
<keyword evidence="7 16" id="KW-0812">Transmembrane</keyword>